<gene>
    <name evidence="1" type="ORF">G4D63_04495</name>
</gene>
<organism evidence="1 2">
    <name type="scientific">Bacillus mesophilus</name>
    <dbReference type="NCBI Taxonomy" id="1808955"/>
    <lineage>
        <taxon>Bacteria</taxon>
        <taxon>Bacillati</taxon>
        <taxon>Bacillota</taxon>
        <taxon>Bacilli</taxon>
        <taxon>Bacillales</taxon>
        <taxon>Bacillaceae</taxon>
        <taxon>Bacillus</taxon>
    </lineage>
</organism>
<accession>A0A6M0Q7B1</accession>
<comment type="caution">
    <text evidence="1">The sequence shown here is derived from an EMBL/GenBank/DDBJ whole genome shotgun (WGS) entry which is preliminary data.</text>
</comment>
<dbReference type="Pfam" id="PF11553">
    <property type="entry name" value="DUF3231"/>
    <property type="match status" value="2"/>
</dbReference>
<dbReference type="Gene3D" id="1.20.1260.10">
    <property type="match status" value="2"/>
</dbReference>
<dbReference type="AlphaFoldDB" id="A0A6M0Q7B1"/>
<keyword evidence="2" id="KW-1185">Reference proteome</keyword>
<dbReference type="InterPro" id="IPR021617">
    <property type="entry name" value="DUF3231"/>
</dbReference>
<sequence length="340" mass="38929">MQTSNNYIPLTSGEIGLLWNGFRSETMTLRILTHFELVAEDEDIKKSLTDTISVIEEHIQKYSDIYLKEEFPLPVGFTEDDVNKKAPKLFSDTTAIFLLYSLSAAGMQFYTDSVISSARQDIRMFTNGCLSNYSKLLNQTVDTLLTKGIYVRSPQIPYPDTIDFVQKQNYLAGWFGEKRPIHATQVHELTQNIHRNILGRTLLMGFEQSVKSDKVRTKMKEGKAFSKKVLDDFTLILKNDDLESNTPSGFAVTQSTVAPFSDKLILETMIYINRSALVYYGKTLSISTRRDLFAFYEKLIVQTSLYTHELLQLDIELGYLEEQPMAIDHNQLSQKNQARH</sequence>
<evidence type="ECO:0000313" key="2">
    <source>
        <dbReference type="Proteomes" id="UP000481043"/>
    </source>
</evidence>
<proteinExistence type="predicted"/>
<reference evidence="1 2" key="1">
    <citation type="submission" date="2020-02" db="EMBL/GenBank/DDBJ databases">
        <title>Bacillus aquiflavi sp. nov., isolated from yellow water of strong flavor Chinese baijiu in Yibin region of China.</title>
        <authorList>
            <person name="Xie J."/>
        </authorList>
    </citation>
    <scope>NUCLEOTIDE SEQUENCE [LARGE SCALE GENOMIC DNA]</scope>
    <source>
        <strain evidence="1 2">SA4</strain>
    </source>
</reference>
<dbReference type="EMBL" id="JAAIWM010000001">
    <property type="protein sequence ID" value="NEY70998.1"/>
    <property type="molecule type" value="Genomic_DNA"/>
</dbReference>
<protein>
    <submittedName>
        <fullName evidence="1">DUF3231 family protein</fullName>
    </submittedName>
</protein>
<dbReference type="Proteomes" id="UP000481043">
    <property type="component" value="Unassembled WGS sequence"/>
</dbReference>
<evidence type="ECO:0000313" key="1">
    <source>
        <dbReference type="EMBL" id="NEY70998.1"/>
    </source>
</evidence>
<dbReference type="RefSeq" id="WP_163178091.1">
    <property type="nucleotide sequence ID" value="NZ_JAAIWM010000001.1"/>
</dbReference>
<name>A0A6M0Q7B1_9BACI</name>
<dbReference type="InterPro" id="IPR012347">
    <property type="entry name" value="Ferritin-like"/>
</dbReference>